<dbReference type="Proteomes" id="UP000664859">
    <property type="component" value="Unassembled WGS sequence"/>
</dbReference>
<evidence type="ECO:0000256" key="6">
    <source>
        <dbReference type="ARBA" id="ARBA00023002"/>
    </source>
</evidence>
<dbReference type="GO" id="GO:0035999">
    <property type="term" value="P:tetrahydrofolate interconversion"/>
    <property type="evidence" value="ECO:0007669"/>
    <property type="project" value="TreeGrafter"/>
</dbReference>
<dbReference type="GO" id="GO:0004477">
    <property type="term" value="F:methenyltetrahydrofolate cyclohydrolase activity"/>
    <property type="evidence" value="ECO:0007669"/>
    <property type="project" value="TreeGrafter"/>
</dbReference>
<dbReference type="SUPFAM" id="SSF51735">
    <property type="entry name" value="NAD(P)-binding Rossmann-fold domains"/>
    <property type="match status" value="1"/>
</dbReference>
<dbReference type="InterPro" id="IPR020867">
    <property type="entry name" value="THF_DH/CycHdrlase_CS"/>
</dbReference>
<feature type="region of interest" description="Disordered" evidence="8">
    <location>
        <begin position="396"/>
        <end position="434"/>
    </location>
</feature>
<evidence type="ECO:0000313" key="12">
    <source>
        <dbReference type="Proteomes" id="UP000664859"/>
    </source>
</evidence>
<keyword evidence="3" id="KW-0554">One-carbon metabolism</keyword>
<dbReference type="InterPro" id="IPR046346">
    <property type="entry name" value="Aminoacid_DH-like_N_sf"/>
</dbReference>
<feature type="domain" description="Tetrahydrofolate dehydrogenase/cyclohydrolase catalytic" evidence="9">
    <location>
        <begin position="4"/>
        <end position="96"/>
    </location>
</feature>
<name>A0A835Z9C6_9STRA</name>
<organism evidence="11 12">
    <name type="scientific">Tribonema minus</name>
    <dbReference type="NCBI Taxonomy" id="303371"/>
    <lineage>
        <taxon>Eukaryota</taxon>
        <taxon>Sar</taxon>
        <taxon>Stramenopiles</taxon>
        <taxon>Ochrophyta</taxon>
        <taxon>PX clade</taxon>
        <taxon>Xanthophyceae</taxon>
        <taxon>Tribonematales</taxon>
        <taxon>Tribonemataceae</taxon>
        <taxon>Tribonema</taxon>
    </lineage>
</organism>
<comment type="pathway">
    <text evidence="1">One-carbon metabolism; tetrahydrofolate interconversion.</text>
</comment>
<evidence type="ECO:0000256" key="5">
    <source>
        <dbReference type="ARBA" id="ARBA00022857"/>
    </source>
</evidence>
<dbReference type="OrthoDB" id="5126881at2759"/>
<dbReference type="InterPro" id="IPR020631">
    <property type="entry name" value="THF_DH/CycHdrlase_NAD-bd_dom"/>
</dbReference>
<dbReference type="PANTHER" id="PTHR48099:SF27">
    <property type="entry name" value="BIFUNCTIONAL PROTEIN FOLD 2"/>
    <property type="match status" value="1"/>
</dbReference>
<evidence type="ECO:0000313" key="11">
    <source>
        <dbReference type="EMBL" id="KAG5189606.1"/>
    </source>
</evidence>
<evidence type="ECO:0000256" key="4">
    <source>
        <dbReference type="ARBA" id="ARBA00022801"/>
    </source>
</evidence>
<evidence type="ECO:0000256" key="7">
    <source>
        <dbReference type="ARBA" id="ARBA00023268"/>
    </source>
</evidence>
<dbReference type="PRINTS" id="PR00085">
    <property type="entry name" value="THFDHDRGNASE"/>
</dbReference>
<comment type="subunit">
    <text evidence="2">Homodimer.</text>
</comment>
<comment type="caution">
    <text evidence="11">The sequence shown here is derived from an EMBL/GenBank/DDBJ whole genome shotgun (WGS) entry which is preliminary data.</text>
</comment>
<dbReference type="InterPro" id="IPR036291">
    <property type="entry name" value="NAD(P)-bd_dom_sf"/>
</dbReference>
<protein>
    <submittedName>
        <fullName evidence="11">Tetrahydrofolate dehydrogenase/cyclohydrolase</fullName>
    </submittedName>
</protein>
<dbReference type="InterPro" id="IPR020630">
    <property type="entry name" value="THF_DH/CycHdrlase_cat_dom"/>
</dbReference>
<dbReference type="FunFam" id="3.40.50.10860:FF:000005">
    <property type="entry name" value="C-1-tetrahydrofolate synthase, cytoplasmic, putative"/>
    <property type="match status" value="1"/>
</dbReference>
<dbReference type="InterPro" id="IPR000672">
    <property type="entry name" value="THF_DH/CycHdrlase"/>
</dbReference>
<feature type="domain" description="Tetrahydrofolate dehydrogenase/cyclohydrolase NAD(P)-binding" evidence="10">
    <location>
        <begin position="116"/>
        <end position="260"/>
    </location>
</feature>
<dbReference type="AlphaFoldDB" id="A0A835Z9C6"/>
<dbReference type="EMBL" id="JAFCMP010000046">
    <property type="protein sequence ID" value="KAG5189606.1"/>
    <property type="molecule type" value="Genomic_DNA"/>
</dbReference>
<dbReference type="HAMAP" id="MF_01576">
    <property type="entry name" value="THF_DHG_CYH"/>
    <property type="match status" value="1"/>
</dbReference>
<gene>
    <name evidence="11" type="ORF">JKP88DRAFT_197360</name>
</gene>
<keyword evidence="12" id="KW-1185">Reference proteome</keyword>
<dbReference type="FunFam" id="3.40.50.720:FF:000006">
    <property type="entry name" value="Bifunctional protein FolD"/>
    <property type="match status" value="1"/>
</dbReference>
<dbReference type="Pfam" id="PF00763">
    <property type="entry name" value="THF_DHG_CYH"/>
    <property type="match status" value="1"/>
</dbReference>
<evidence type="ECO:0000259" key="10">
    <source>
        <dbReference type="Pfam" id="PF02882"/>
    </source>
</evidence>
<evidence type="ECO:0000256" key="8">
    <source>
        <dbReference type="SAM" id="MobiDB-lite"/>
    </source>
</evidence>
<accession>A0A835Z9C6</accession>
<dbReference type="CDD" id="cd01080">
    <property type="entry name" value="NAD_bind_m-THF_DH_Cyclohyd"/>
    <property type="match status" value="1"/>
</dbReference>
<dbReference type="Gene3D" id="3.40.50.720">
    <property type="entry name" value="NAD(P)-binding Rossmann-like Domain"/>
    <property type="match status" value="1"/>
</dbReference>
<feature type="compositionally biased region" description="Gly residues" evidence="8">
    <location>
        <begin position="403"/>
        <end position="422"/>
    </location>
</feature>
<evidence type="ECO:0000256" key="1">
    <source>
        <dbReference type="ARBA" id="ARBA00004777"/>
    </source>
</evidence>
<dbReference type="GO" id="GO:0004488">
    <property type="term" value="F:methylenetetrahydrofolate dehydrogenase (NADP+) activity"/>
    <property type="evidence" value="ECO:0007669"/>
    <property type="project" value="InterPro"/>
</dbReference>
<dbReference type="Gene3D" id="3.40.50.10860">
    <property type="entry name" value="Leucine Dehydrogenase, chain A, domain 1"/>
    <property type="match status" value="1"/>
</dbReference>
<dbReference type="GO" id="GO:0005829">
    <property type="term" value="C:cytosol"/>
    <property type="evidence" value="ECO:0007669"/>
    <property type="project" value="TreeGrafter"/>
</dbReference>
<dbReference type="SUPFAM" id="SSF53223">
    <property type="entry name" value="Aminoacid dehydrogenase-like, N-terminal domain"/>
    <property type="match status" value="1"/>
</dbReference>
<dbReference type="PROSITE" id="PS00767">
    <property type="entry name" value="THF_DHG_CYH_2"/>
    <property type="match status" value="1"/>
</dbReference>
<sequence>MGEKRGMVPGLATVLVGDRKDSAKYVGMKHAVAKHVGFLSLATKLPADATMEQVLGAIAAYNADERCHGILLQLPLPPHLDAQALLGAIRVEKDVECFHPLNTGRLSCWRHTVISPCTPRGVMEMLRRLGVPVRGRRAVVIGDSNVVGLPMVLMLNAERATVSIVHKDTPEPQYYVRAADIVIAAAGVPGLVKKDWIKPGAVVIDVGINFVRDRSRPEGFRMVGDVSPCVRSVAAAVSPVPGGVGPMTVAMLMRNCVDVALLQGKWRDITDALSPALAAARRAQVRHLLQALQLQDGGICRVHASAGGGGEAAAVAEMHDVLEQAGASISEAELLTIINDTERNAYNVLSFLEYGQSQEWRVRGGIGGAGAGARDPVRCNALDTWHEEVRRATQRAAAASCSSGGGGSGGGSNSSGDGGGSGSARERRLLISEGELEQEPRAWWLDESHGAGQTSS</sequence>
<keyword evidence="4 11" id="KW-0378">Hydrolase</keyword>
<keyword evidence="7" id="KW-0511">Multifunctional enzyme</keyword>
<dbReference type="PANTHER" id="PTHR48099">
    <property type="entry name" value="C-1-TETRAHYDROFOLATE SYNTHASE, CYTOPLASMIC-RELATED"/>
    <property type="match status" value="1"/>
</dbReference>
<evidence type="ECO:0000256" key="2">
    <source>
        <dbReference type="ARBA" id="ARBA00011738"/>
    </source>
</evidence>
<proteinExistence type="inferred from homology"/>
<keyword evidence="5" id="KW-0521">NADP</keyword>
<evidence type="ECO:0000259" key="9">
    <source>
        <dbReference type="Pfam" id="PF00763"/>
    </source>
</evidence>
<dbReference type="Pfam" id="PF02882">
    <property type="entry name" value="THF_DHG_CYH_C"/>
    <property type="match status" value="1"/>
</dbReference>
<keyword evidence="6" id="KW-0560">Oxidoreductase</keyword>
<evidence type="ECO:0000256" key="3">
    <source>
        <dbReference type="ARBA" id="ARBA00022563"/>
    </source>
</evidence>
<reference evidence="11" key="1">
    <citation type="submission" date="2021-02" db="EMBL/GenBank/DDBJ databases">
        <title>First Annotated Genome of the Yellow-green Alga Tribonema minus.</title>
        <authorList>
            <person name="Mahan K.M."/>
        </authorList>
    </citation>
    <scope>NUCLEOTIDE SEQUENCE</scope>
    <source>
        <strain evidence="11">UTEX B ZZ1240</strain>
    </source>
</reference>